<name>A0A9D4YXR8_CHLVU</name>
<reference evidence="1" key="1">
    <citation type="journal article" date="2019" name="Plant J.">
        <title>Chlorella vulgaris genome assembly and annotation reveals the molecular basis for metabolic acclimation to high light conditions.</title>
        <authorList>
            <person name="Cecchin M."/>
            <person name="Marcolungo L."/>
            <person name="Rossato M."/>
            <person name="Girolomoni L."/>
            <person name="Cosentino E."/>
            <person name="Cuine S."/>
            <person name="Li-Beisson Y."/>
            <person name="Delledonne M."/>
            <person name="Ballottari M."/>
        </authorList>
    </citation>
    <scope>NUCLEOTIDE SEQUENCE</scope>
    <source>
        <strain evidence="1">211/11P</strain>
    </source>
</reference>
<dbReference type="Proteomes" id="UP001055712">
    <property type="component" value="Unassembled WGS sequence"/>
</dbReference>
<reference evidence="1" key="2">
    <citation type="submission" date="2020-11" db="EMBL/GenBank/DDBJ databases">
        <authorList>
            <person name="Cecchin M."/>
            <person name="Marcolungo L."/>
            <person name="Rossato M."/>
            <person name="Girolomoni L."/>
            <person name="Cosentino E."/>
            <person name="Cuine S."/>
            <person name="Li-Beisson Y."/>
            <person name="Delledonne M."/>
            <person name="Ballottari M."/>
        </authorList>
    </citation>
    <scope>NUCLEOTIDE SEQUENCE</scope>
    <source>
        <strain evidence="1">211/11P</strain>
        <tissue evidence="1">Whole cell</tissue>
    </source>
</reference>
<accession>A0A9D4YXR8</accession>
<organism evidence="1 2">
    <name type="scientific">Chlorella vulgaris</name>
    <name type="common">Green alga</name>
    <dbReference type="NCBI Taxonomy" id="3077"/>
    <lineage>
        <taxon>Eukaryota</taxon>
        <taxon>Viridiplantae</taxon>
        <taxon>Chlorophyta</taxon>
        <taxon>core chlorophytes</taxon>
        <taxon>Trebouxiophyceae</taxon>
        <taxon>Chlorellales</taxon>
        <taxon>Chlorellaceae</taxon>
        <taxon>Chlorella clade</taxon>
        <taxon>Chlorella</taxon>
    </lineage>
</organism>
<sequence>MVGYACSLEFNDAISEALTRMITALEMGTGLSEAEYDLATGLYTMAVIANPDLTFPLWDELAVAEQTNILFAGVVDAKEQCPYLKDATSGAPKRLEAMLGLGFILAFGAYVFM</sequence>
<proteinExistence type="predicted"/>
<evidence type="ECO:0000313" key="1">
    <source>
        <dbReference type="EMBL" id="KAI3432519.1"/>
    </source>
</evidence>
<gene>
    <name evidence="1" type="ORF">D9Q98_004068</name>
</gene>
<protein>
    <submittedName>
        <fullName evidence="1">Uncharacterized protein</fullName>
    </submittedName>
</protein>
<keyword evidence="2" id="KW-1185">Reference proteome</keyword>
<dbReference type="AlphaFoldDB" id="A0A9D4YXR8"/>
<dbReference type="EMBL" id="SIDB01000005">
    <property type="protein sequence ID" value="KAI3432519.1"/>
    <property type="molecule type" value="Genomic_DNA"/>
</dbReference>
<evidence type="ECO:0000313" key="2">
    <source>
        <dbReference type="Proteomes" id="UP001055712"/>
    </source>
</evidence>
<comment type="caution">
    <text evidence="1">The sequence shown here is derived from an EMBL/GenBank/DDBJ whole genome shotgun (WGS) entry which is preliminary data.</text>
</comment>